<dbReference type="InterPro" id="IPR002078">
    <property type="entry name" value="Sigma_54_int"/>
</dbReference>
<feature type="domain" description="Sigma-54 factor interaction" evidence="7">
    <location>
        <begin position="147"/>
        <end position="376"/>
    </location>
</feature>
<evidence type="ECO:0000313" key="9">
    <source>
        <dbReference type="EMBL" id="TWI86750.1"/>
    </source>
</evidence>
<dbReference type="InterPro" id="IPR001789">
    <property type="entry name" value="Sig_transdc_resp-reg_receiver"/>
</dbReference>
<dbReference type="InterPro" id="IPR025662">
    <property type="entry name" value="Sigma_54_int_dom_ATP-bd_1"/>
</dbReference>
<dbReference type="CDD" id="cd17534">
    <property type="entry name" value="REC_DC-like"/>
    <property type="match status" value="1"/>
</dbReference>
<dbReference type="InterPro" id="IPR011006">
    <property type="entry name" value="CheY-like_superfamily"/>
</dbReference>
<name>A0A562T1J4_CHIJA</name>
<dbReference type="AlphaFoldDB" id="A0A562T1J4"/>
<evidence type="ECO:0000313" key="10">
    <source>
        <dbReference type="Proteomes" id="UP000316778"/>
    </source>
</evidence>
<keyword evidence="5" id="KW-0804">Transcription</keyword>
<dbReference type="SMART" id="SM00382">
    <property type="entry name" value="AAA"/>
    <property type="match status" value="1"/>
</dbReference>
<dbReference type="Gene3D" id="1.10.8.60">
    <property type="match status" value="1"/>
</dbReference>
<dbReference type="InterPro" id="IPR025944">
    <property type="entry name" value="Sigma_54_int_dom_CS"/>
</dbReference>
<evidence type="ECO:0000256" key="2">
    <source>
        <dbReference type="ARBA" id="ARBA00022840"/>
    </source>
</evidence>
<keyword evidence="6" id="KW-0597">Phosphoprotein</keyword>
<feature type="modified residue" description="4-aspartylphosphate" evidence="6">
    <location>
        <position position="56"/>
    </location>
</feature>
<dbReference type="Gene3D" id="3.40.50.2300">
    <property type="match status" value="1"/>
</dbReference>
<dbReference type="SUPFAM" id="SSF46689">
    <property type="entry name" value="Homeodomain-like"/>
    <property type="match status" value="1"/>
</dbReference>
<dbReference type="PROSITE" id="PS00688">
    <property type="entry name" value="SIGMA54_INTERACT_3"/>
    <property type="match status" value="1"/>
</dbReference>
<dbReference type="Pfam" id="PF00158">
    <property type="entry name" value="Sigma54_activat"/>
    <property type="match status" value="1"/>
</dbReference>
<dbReference type="PROSITE" id="PS50045">
    <property type="entry name" value="SIGMA54_INTERACT_4"/>
    <property type="match status" value="1"/>
</dbReference>
<dbReference type="EMBL" id="VLLG01000004">
    <property type="protein sequence ID" value="TWI86750.1"/>
    <property type="molecule type" value="Genomic_DNA"/>
</dbReference>
<dbReference type="InterPro" id="IPR003593">
    <property type="entry name" value="AAA+_ATPase"/>
</dbReference>
<dbReference type="Pfam" id="PF25601">
    <property type="entry name" value="AAA_lid_14"/>
    <property type="match status" value="1"/>
</dbReference>
<dbReference type="InterPro" id="IPR027417">
    <property type="entry name" value="P-loop_NTPase"/>
</dbReference>
<dbReference type="GO" id="GO:0005524">
    <property type="term" value="F:ATP binding"/>
    <property type="evidence" value="ECO:0007669"/>
    <property type="project" value="UniProtKB-KW"/>
</dbReference>
<dbReference type="PANTHER" id="PTHR32071:SF117">
    <property type="entry name" value="PTS-DEPENDENT DIHYDROXYACETONE KINASE OPERON REGULATORY PROTEIN-RELATED"/>
    <property type="match status" value="1"/>
</dbReference>
<evidence type="ECO:0000256" key="1">
    <source>
        <dbReference type="ARBA" id="ARBA00022741"/>
    </source>
</evidence>
<accession>A0A562T1J4</accession>
<keyword evidence="10" id="KW-1185">Reference proteome</keyword>
<dbReference type="SUPFAM" id="SSF52172">
    <property type="entry name" value="CheY-like"/>
    <property type="match status" value="1"/>
</dbReference>
<keyword evidence="3" id="KW-0805">Transcription regulation</keyword>
<dbReference type="InterPro" id="IPR025943">
    <property type="entry name" value="Sigma_54_int_dom_ATP-bd_2"/>
</dbReference>
<keyword evidence="2" id="KW-0067">ATP-binding</keyword>
<dbReference type="OrthoDB" id="9767722at2"/>
<dbReference type="SMART" id="SM00448">
    <property type="entry name" value="REC"/>
    <property type="match status" value="1"/>
</dbReference>
<dbReference type="PROSITE" id="PS50110">
    <property type="entry name" value="RESPONSE_REGULATORY"/>
    <property type="match status" value="1"/>
</dbReference>
<dbReference type="Gene3D" id="3.40.50.300">
    <property type="entry name" value="P-loop containing nucleotide triphosphate hydrolases"/>
    <property type="match status" value="1"/>
</dbReference>
<protein>
    <submittedName>
        <fullName evidence="9">DNA-binding NtrC family response regulator</fullName>
    </submittedName>
</protein>
<gene>
    <name evidence="9" type="ORF">LX66_4014</name>
</gene>
<dbReference type="InterPro" id="IPR002197">
    <property type="entry name" value="HTH_Fis"/>
</dbReference>
<dbReference type="InterPro" id="IPR009057">
    <property type="entry name" value="Homeodomain-like_sf"/>
</dbReference>
<sequence length="455" mass="50737">MSGKEKILIVEDEFIVANDLRIMLAKGGYSVCGIAASAEQARALIAQKQPDWVLLDIMLKTATTGIELARELLHARIPFLYISANTNQRTLEAARATQPYGFLVKPFRERDLFVMLDIARYRYGVETGMIRPEVFEEPAANGIDPDIVGESTPIEDAIRKVRVVAPTATSVLLLGESGTGKERFAHAVHRLSARRNKPFVTVNCAALPVSLLESELFGHERGAFTGANQRRIGKFELAHGGTLFLDEIGELPLEAQVKLLRVLQEKEIERLGGDRPISVDVRVIAATNRNLEQEVAEQRFRLDLYYRLNVFPVELPPLRERKEDIGILANYFLRKFETSLGRKGLKMSSGALRLLEQYDWPGNIRELEHMIERQILLTPGDEITEIALPATGNQPDTVGGPLLTLEEMERMHIMKALKTSNGRVSGKGGAAELLDIPAQTLYSKMKKLGIRSGYQ</sequence>
<dbReference type="PANTHER" id="PTHR32071">
    <property type="entry name" value="TRANSCRIPTIONAL REGULATORY PROTEIN"/>
    <property type="match status" value="1"/>
</dbReference>
<keyword evidence="1" id="KW-0547">Nucleotide-binding</keyword>
<evidence type="ECO:0000256" key="6">
    <source>
        <dbReference type="PROSITE-ProRule" id="PRU00169"/>
    </source>
</evidence>
<evidence type="ECO:0000259" key="8">
    <source>
        <dbReference type="PROSITE" id="PS50110"/>
    </source>
</evidence>
<organism evidence="9 10">
    <name type="scientific">Chitinophaga japonensis</name>
    <name type="common">Flexibacter japonensis</name>
    <dbReference type="NCBI Taxonomy" id="104662"/>
    <lineage>
        <taxon>Bacteria</taxon>
        <taxon>Pseudomonadati</taxon>
        <taxon>Bacteroidota</taxon>
        <taxon>Chitinophagia</taxon>
        <taxon>Chitinophagales</taxon>
        <taxon>Chitinophagaceae</taxon>
        <taxon>Chitinophaga</taxon>
    </lineage>
</organism>
<dbReference type="GO" id="GO:0000160">
    <property type="term" value="P:phosphorelay signal transduction system"/>
    <property type="evidence" value="ECO:0007669"/>
    <property type="project" value="InterPro"/>
</dbReference>
<dbReference type="Gene3D" id="1.10.10.60">
    <property type="entry name" value="Homeodomain-like"/>
    <property type="match status" value="1"/>
</dbReference>
<dbReference type="GO" id="GO:0043565">
    <property type="term" value="F:sequence-specific DNA binding"/>
    <property type="evidence" value="ECO:0007669"/>
    <property type="project" value="InterPro"/>
</dbReference>
<dbReference type="FunFam" id="3.40.50.300:FF:000006">
    <property type="entry name" value="DNA-binding transcriptional regulator NtrC"/>
    <property type="match status" value="1"/>
</dbReference>
<dbReference type="CDD" id="cd00009">
    <property type="entry name" value="AAA"/>
    <property type="match status" value="1"/>
</dbReference>
<proteinExistence type="predicted"/>
<evidence type="ECO:0000256" key="5">
    <source>
        <dbReference type="ARBA" id="ARBA00023163"/>
    </source>
</evidence>
<dbReference type="SUPFAM" id="SSF52540">
    <property type="entry name" value="P-loop containing nucleoside triphosphate hydrolases"/>
    <property type="match status" value="1"/>
</dbReference>
<feature type="domain" description="Response regulatory" evidence="8">
    <location>
        <begin position="6"/>
        <end position="120"/>
    </location>
</feature>
<dbReference type="InterPro" id="IPR058031">
    <property type="entry name" value="AAA_lid_NorR"/>
</dbReference>
<evidence type="ECO:0000259" key="7">
    <source>
        <dbReference type="PROSITE" id="PS50045"/>
    </source>
</evidence>
<dbReference type="Pfam" id="PF00072">
    <property type="entry name" value="Response_reg"/>
    <property type="match status" value="1"/>
</dbReference>
<dbReference type="PROSITE" id="PS00675">
    <property type="entry name" value="SIGMA54_INTERACT_1"/>
    <property type="match status" value="1"/>
</dbReference>
<dbReference type="GO" id="GO:0006355">
    <property type="term" value="P:regulation of DNA-templated transcription"/>
    <property type="evidence" value="ECO:0007669"/>
    <property type="project" value="InterPro"/>
</dbReference>
<dbReference type="Proteomes" id="UP000316778">
    <property type="component" value="Unassembled WGS sequence"/>
</dbReference>
<reference evidence="9 10" key="1">
    <citation type="journal article" date="2013" name="Stand. Genomic Sci.">
        <title>Genomic Encyclopedia of Type Strains, Phase I: The one thousand microbial genomes (KMG-I) project.</title>
        <authorList>
            <person name="Kyrpides N.C."/>
            <person name="Woyke T."/>
            <person name="Eisen J.A."/>
            <person name="Garrity G."/>
            <person name="Lilburn T.G."/>
            <person name="Beck B.J."/>
            <person name="Whitman W.B."/>
            <person name="Hugenholtz P."/>
            <person name="Klenk H.P."/>
        </authorList>
    </citation>
    <scope>NUCLEOTIDE SEQUENCE [LARGE SCALE GENOMIC DNA]</scope>
    <source>
        <strain evidence="9 10">DSM 13484</strain>
    </source>
</reference>
<comment type="caution">
    <text evidence="9">The sequence shown here is derived from an EMBL/GenBank/DDBJ whole genome shotgun (WGS) entry which is preliminary data.</text>
</comment>
<dbReference type="RefSeq" id="WP_145716798.1">
    <property type="nucleotide sequence ID" value="NZ_BAAAFY010000004.1"/>
</dbReference>
<evidence type="ECO:0000256" key="4">
    <source>
        <dbReference type="ARBA" id="ARBA00023125"/>
    </source>
</evidence>
<dbReference type="PROSITE" id="PS00676">
    <property type="entry name" value="SIGMA54_INTERACT_2"/>
    <property type="match status" value="1"/>
</dbReference>
<dbReference type="Pfam" id="PF02954">
    <property type="entry name" value="HTH_8"/>
    <property type="match status" value="1"/>
</dbReference>
<keyword evidence="4 9" id="KW-0238">DNA-binding</keyword>
<evidence type="ECO:0000256" key="3">
    <source>
        <dbReference type="ARBA" id="ARBA00023015"/>
    </source>
</evidence>